<dbReference type="SUPFAM" id="SSF53474">
    <property type="entry name" value="alpha/beta-Hydrolases"/>
    <property type="match status" value="1"/>
</dbReference>
<organism evidence="3 4">
    <name type="scientific">Aspergillus fumigatiaffinis</name>
    <dbReference type="NCBI Taxonomy" id="340414"/>
    <lineage>
        <taxon>Eukaryota</taxon>
        <taxon>Fungi</taxon>
        <taxon>Dikarya</taxon>
        <taxon>Ascomycota</taxon>
        <taxon>Pezizomycotina</taxon>
        <taxon>Eurotiomycetes</taxon>
        <taxon>Eurotiomycetidae</taxon>
        <taxon>Eurotiales</taxon>
        <taxon>Aspergillaceae</taxon>
        <taxon>Aspergillus</taxon>
        <taxon>Aspergillus subgen. Fumigati</taxon>
    </lineage>
</organism>
<evidence type="ECO:0000313" key="3">
    <source>
        <dbReference type="EMBL" id="KAF4231028.1"/>
    </source>
</evidence>
<keyword evidence="1" id="KW-0378">Hydrolase</keyword>
<keyword evidence="4" id="KW-1185">Reference proteome</keyword>
<reference evidence="3" key="1">
    <citation type="journal article" date="2020" name="bioRxiv">
        <title>Genomic and phenotypic heterogeneity of clinical isolates of the human pathogens Aspergillus fumigatus, Aspergillus lentulus and Aspergillus fumigatiaffinis.</title>
        <authorList>
            <person name="dos Santos R.A.C."/>
            <person name="Steenwyk J.L."/>
            <person name="Rivero-Menendez O."/>
            <person name="Mead M.E."/>
            <person name="Silva L.P."/>
            <person name="Bastos R.W."/>
            <person name="Alastruey-Izquierdo A."/>
            <person name="Goldman G.H."/>
            <person name="Rokas A."/>
        </authorList>
    </citation>
    <scope>NUCLEOTIDE SEQUENCE</scope>
    <source>
        <strain evidence="3">CNM-CM6805</strain>
    </source>
</reference>
<dbReference type="EMBL" id="JAAAPX010000109">
    <property type="protein sequence ID" value="KAF4231028.1"/>
    <property type="molecule type" value="Genomic_DNA"/>
</dbReference>
<sequence>MIIVGDSAGGNLTAALLFHSAHPHPGVERLNLCGRLLGGAFLVSPWVTFKTTSQSMKRNVYGDYVDHDSIRRAAGLFADGMEDTYCAPLTATATSWKGIKVRHLAIVAGEFEIMVDDIIQFAENVKKYNLDAQFHVAAKETHVQMVVSRLLRLPVAESEVFFENGCIQYLINILRSIRGPKPAYGPLS</sequence>
<dbReference type="GO" id="GO:0016787">
    <property type="term" value="F:hydrolase activity"/>
    <property type="evidence" value="ECO:0007669"/>
    <property type="project" value="UniProtKB-KW"/>
</dbReference>
<feature type="domain" description="Alpha/beta hydrolase fold-3" evidence="2">
    <location>
        <begin position="2"/>
        <end position="143"/>
    </location>
</feature>
<evidence type="ECO:0000259" key="2">
    <source>
        <dbReference type="Pfam" id="PF07859"/>
    </source>
</evidence>
<dbReference type="Gene3D" id="3.40.50.1820">
    <property type="entry name" value="alpha/beta hydrolase"/>
    <property type="match status" value="1"/>
</dbReference>
<evidence type="ECO:0000313" key="4">
    <source>
        <dbReference type="Proteomes" id="UP000653565"/>
    </source>
</evidence>
<dbReference type="AlphaFoldDB" id="A0A8H4GYQ3"/>
<protein>
    <recommendedName>
        <fullName evidence="2">Alpha/beta hydrolase fold-3 domain-containing protein</fullName>
    </recommendedName>
</protein>
<evidence type="ECO:0000256" key="1">
    <source>
        <dbReference type="ARBA" id="ARBA00022801"/>
    </source>
</evidence>
<dbReference type="Pfam" id="PF07859">
    <property type="entry name" value="Abhydrolase_3"/>
    <property type="match status" value="1"/>
</dbReference>
<proteinExistence type="predicted"/>
<dbReference type="InterPro" id="IPR013094">
    <property type="entry name" value="AB_hydrolase_3"/>
</dbReference>
<dbReference type="InterPro" id="IPR050300">
    <property type="entry name" value="GDXG_lipolytic_enzyme"/>
</dbReference>
<accession>A0A8H4GYQ3</accession>
<dbReference type="PANTHER" id="PTHR48081:SF31">
    <property type="entry name" value="STERYL ACETYL HYDROLASE MUG81-RELATED"/>
    <property type="match status" value="1"/>
</dbReference>
<reference evidence="3" key="2">
    <citation type="submission" date="2020-04" db="EMBL/GenBank/DDBJ databases">
        <authorList>
            <person name="Santos R.A.C."/>
            <person name="Steenwyk J.L."/>
            <person name="Rivero-Menendez O."/>
            <person name="Mead M.E."/>
            <person name="Silva L.P."/>
            <person name="Bastos R.W."/>
            <person name="Alastruey-Izquierdo A."/>
            <person name="Goldman G.H."/>
            <person name="Rokas A."/>
        </authorList>
    </citation>
    <scope>NUCLEOTIDE SEQUENCE</scope>
    <source>
        <strain evidence="3">CNM-CM6805</strain>
    </source>
</reference>
<gene>
    <name evidence="3" type="ORF">CNMCM6805_000346</name>
</gene>
<dbReference type="Proteomes" id="UP000653565">
    <property type="component" value="Unassembled WGS sequence"/>
</dbReference>
<name>A0A8H4GYQ3_9EURO</name>
<dbReference type="PANTHER" id="PTHR48081">
    <property type="entry name" value="AB HYDROLASE SUPERFAMILY PROTEIN C4A8.06C"/>
    <property type="match status" value="1"/>
</dbReference>
<dbReference type="InterPro" id="IPR029058">
    <property type="entry name" value="AB_hydrolase_fold"/>
</dbReference>
<comment type="caution">
    <text evidence="3">The sequence shown here is derived from an EMBL/GenBank/DDBJ whole genome shotgun (WGS) entry which is preliminary data.</text>
</comment>